<dbReference type="InterPro" id="IPR043128">
    <property type="entry name" value="Rev_trsase/Diguanyl_cyclase"/>
</dbReference>
<dbReference type="PANTHER" id="PTHR45138">
    <property type="entry name" value="REGULATORY COMPONENTS OF SENSORY TRANSDUCTION SYSTEM"/>
    <property type="match status" value="1"/>
</dbReference>
<dbReference type="PANTHER" id="PTHR45138:SF9">
    <property type="entry name" value="DIGUANYLATE CYCLASE DGCM-RELATED"/>
    <property type="match status" value="1"/>
</dbReference>
<feature type="domain" description="GGDEF" evidence="7">
    <location>
        <begin position="479"/>
        <end position="616"/>
    </location>
</feature>
<dbReference type="EC" id="2.7.7.65" evidence="1"/>
<dbReference type="InterPro" id="IPR000160">
    <property type="entry name" value="GGDEF_dom"/>
</dbReference>
<proteinExistence type="predicted"/>
<dbReference type="EMBL" id="SNYW01000009">
    <property type="protein sequence ID" value="TDQ81509.1"/>
    <property type="molecule type" value="Genomic_DNA"/>
</dbReference>
<dbReference type="GO" id="GO:0005886">
    <property type="term" value="C:plasma membrane"/>
    <property type="evidence" value="ECO:0007669"/>
    <property type="project" value="TreeGrafter"/>
</dbReference>
<sequence length="620" mass="66914">MDIANTDADGSRSRPKPRSQRGHWSLRTQLAVGAAILSVLATLTLSLVIGAVTLDRMRGDAGNAARALAQKMAALLSRDMAERFGDIQVLGSLSLMSDPATPSAEKRRLLDQLQETFPDFAWIGIADDGGKVTVSTGGILEGADVSQRPWFIDGRWGPTVKDVHDAVLLAKLLPAAPDGQPLRFVDVATPLHNAAGRVGVLGAHLSWHWATELRDSLLQTMSADDAIEILVLAKDGTVLLGPEAELGNKPDLASIAAARDGATGHDVERWPDGAQYLVGYTASTGYRLYPGLGWIVLVRQPVKIAFASANEVERNLIVGGIFVTLLLALGGWLLARHVTRPILAIAGAADRLAGGADAARPAKELIESLPDVKGSREVIVLQHSLHHLLDQLRQRERALVTLNRSLEMRVAERTESLTTANGELQREIALRADLERERERLIAELRSLAETDSLTGLSNRRAFVELAQRELRRMQRRGGAMTLLMIDIDYFKRVNDTHGHPAGDAVLREVAGLVRGSLRDVDISARLGGEEFGVLLADGDPAQVPDLAERLRHVIATHDMHLPDGSSLRVTASFGVAVATGAELTETSLERLMAAADRALYRAKGEGRNRVVMAGPEDFA</sequence>
<dbReference type="PROSITE" id="PS50887">
    <property type="entry name" value="GGDEF"/>
    <property type="match status" value="1"/>
</dbReference>
<keyword evidence="5" id="KW-1133">Transmembrane helix</keyword>
<keyword evidence="5" id="KW-0472">Membrane</keyword>
<dbReference type="SMART" id="SM00267">
    <property type="entry name" value="GGDEF"/>
    <property type="match status" value="1"/>
</dbReference>
<dbReference type="Proteomes" id="UP000295783">
    <property type="component" value="Unassembled WGS sequence"/>
</dbReference>
<dbReference type="Gene3D" id="6.10.340.10">
    <property type="match status" value="1"/>
</dbReference>
<comment type="catalytic activity">
    <reaction evidence="2">
        <text>2 GTP = 3',3'-c-di-GMP + 2 diphosphate</text>
        <dbReference type="Rhea" id="RHEA:24898"/>
        <dbReference type="ChEBI" id="CHEBI:33019"/>
        <dbReference type="ChEBI" id="CHEBI:37565"/>
        <dbReference type="ChEBI" id="CHEBI:58805"/>
        <dbReference type="EC" id="2.7.7.65"/>
    </reaction>
</comment>
<dbReference type="GO" id="GO:0007165">
    <property type="term" value="P:signal transduction"/>
    <property type="evidence" value="ECO:0007669"/>
    <property type="project" value="InterPro"/>
</dbReference>
<name>A0A4R6WPU4_9PROT</name>
<protein>
    <recommendedName>
        <fullName evidence="1">diguanylate cyclase</fullName>
        <ecNumber evidence="1">2.7.7.65</ecNumber>
    </recommendedName>
</protein>
<evidence type="ECO:0000256" key="3">
    <source>
        <dbReference type="SAM" id="Coils"/>
    </source>
</evidence>
<dbReference type="InterPro" id="IPR029787">
    <property type="entry name" value="Nucleotide_cyclase"/>
</dbReference>
<dbReference type="SUPFAM" id="SSF55073">
    <property type="entry name" value="Nucleotide cyclase"/>
    <property type="match status" value="1"/>
</dbReference>
<evidence type="ECO:0000313" key="9">
    <source>
        <dbReference type="Proteomes" id="UP000295783"/>
    </source>
</evidence>
<dbReference type="NCBIfam" id="TIGR00254">
    <property type="entry name" value="GGDEF"/>
    <property type="match status" value="1"/>
</dbReference>
<dbReference type="Gene3D" id="3.30.450.20">
    <property type="entry name" value="PAS domain"/>
    <property type="match status" value="1"/>
</dbReference>
<dbReference type="AlphaFoldDB" id="A0A4R6WPU4"/>
<reference evidence="8 9" key="1">
    <citation type="submission" date="2019-03" db="EMBL/GenBank/DDBJ databases">
        <title>Genomic Encyclopedia of Type Strains, Phase III (KMG-III): the genomes of soil and plant-associated and newly described type strains.</title>
        <authorList>
            <person name="Whitman W."/>
        </authorList>
    </citation>
    <scope>NUCLEOTIDE SEQUENCE [LARGE SCALE GENOMIC DNA]</scope>
    <source>
        <strain evidence="8 9">CGMCC 1.7660</strain>
    </source>
</reference>
<keyword evidence="5" id="KW-0812">Transmembrane</keyword>
<dbReference type="Pfam" id="PF00990">
    <property type="entry name" value="GGDEF"/>
    <property type="match status" value="1"/>
</dbReference>
<evidence type="ECO:0000256" key="4">
    <source>
        <dbReference type="SAM" id="MobiDB-lite"/>
    </source>
</evidence>
<dbReference type="OrthoDB" id="9812260at2"/>
<dbReference type="CDD" id="cd18774">
    <property type="entry name" value="PDC2_HK_sensor"/>
    <property type="match status" value="1"/>
</dbReference>
<feature type="transmembrane region" description="Helical" evidence="5">
    <location>
        <begin position="316"/>
        <end position="335"/>
    </location>
</feature>
<dbReference type="PROSITE" id="PS50885">
    <property type="entry name" value="HAMP"/>
    <property type="match status" value="1"/>
</dbReference>
<evidence type="ECO:0000256" key="5">
    <source>
        <dbReference type="SAM" id="Phobius"/>
    </source>
</evidence>
<dbReference type="InterPro" id="IPR050469">
    <property type="entry name" value="Diguanylate_Cyclase"/>
</dbReference>
<evidence type="ECO:0000259" key="6">
    <source>
        <dbReference type="PROSITE" id="PS50885"/>
    </source>
</evidence>
<accession>A0A4R6WPU4</accession>
<organism evidence="8 9">
    <name type="scientific">Dongia mobilis</name>
    <dbReference type="NCBI Taxonomy" id="578943"/>
    <lineage>
        <taxon>Bacteria</taxon>
        <taxon>Pseudomonadati</taxon>
        <taxon>Pseudomonadota</taxon>
        <taxon>Alphaproteobacteria</taxon>
        <taxon>Rhodospirillales</taxon>
        <taxon>Dongiaceae</taxon>
        <taxon>Dongia</taxon>
    </lineage>
</organism>
<dbReference type="GO" id="GO:0052621">
    <property type="term" value="F:diguanylate cyclase activity"/>
    <property type="evidence" value="ECO:0007669"/>
    <property type="project" value="UniProtKB-EC"/>
</dbReference>
<evidence type="ECO:0000313" key="8">
    <source>
        <dbReference type="EMBL" id="TDQ81509.1"/>
    </source>
</evidence>
<dbReference type="GO" id="GO:1902201">
    <property type="term" value="P:negative regulation of bacterial-type flagellum-dependent cell motility"/>
    <property type="evidence" value="ECO:0007669"/>
    <property type="project" value="TreeGrafter"/>
</dbReference>
<dbReference type="Gene3D" id="3.30.70.270">
    <property type="match status" value="1"/>
</dbReference>
<dbReference type="FunFam" id="3.30.70.270:FF:000001">
    <property type="entry name" value="Diguanylate cyclase domain protein"/>
    <property type="match status" value="1"/>
</dbReference>
<gene>
    <name evidence="8" type="ORF">A8950_2578</name>
</gene>
<dbReference type="GO" id="GO:0043709">
    <property type="term" value="P:cell adhesion involved in single-species biofilm formation"/>
    <property type="evidence" value="ECO:0007669"/>
    <property type="project" value="TreeGrafter"/>
</dbReference>
<dbReference type="CDD" id="cd01949">
    <property type="entry name" value="GGDEF"/>
    <property type="match status" value="1"/>
</dbReference>
<evidence type="ECO:0000256" key="2">
    <source>
        <dbReference type="ARBA" id="ARBA00034247"/>
    </source>
</evidence>
<evidence type="ECO:0000259" key="7">
    <source>
        <dbReference type="PROSITE" id="PS50887"/>
    </source>
</evidence>
<dbReference type="RefSeq" id="WP_133614061.1">
    <property type="nucleotide sequence ID" value="NZ_SNYW01000009.1"/>
</dbReference>
<keyword evidence="9" id="KW-1185">Reference proteome</keyword>
<feature type="transmembrane region" description="Helical" evidence="5">
    <location>
        <begin position="30"/>
        <end position="54"/>
    </location>
</feature>
<feature type="coiled-coil region" evidence="3">
    <location>
        <begin position="417"/>
        <end position="451"/>
    </location>
</feature>
<keyword evidence="3" id="KW-0175">Coiled coil</keyword>
<evidence type="ECO:0000256" key="1">
    <source>
        <dbReference type="ARBA" id="ARBA00012528"/>
    </source>
</evidence>
<comment type="caution">
    <text evidence="8">The sequence shown here is derived from an EMBL/GenBank/DDBJ whole genome shotgun (WGS) entry which is preliminary data.</text>
</comment>
<feature type="region of interest" description="Disordered" evidence="4">
    <location>
        <begin position="1"/>
        <end position="22"/>
    </location>
</feature>
<dbReference type="InterPro" id="IPR003660">
    <property type="entry name" value="HAMP_dom"/>
</dbReference>
<feature type="domain" description="HAMP" evidence="6">
    <location>
        <begin position="336"/>
        <end position="397"/>
    </location>
</feature>